<dbReference type="AlphaFoldDB" id="A0A938B3M4"/>
<protein>
    <submittedName>
        <fullName evidence="1">DUF29 domain-containing protein</fullName>
    </submittedName>
</protein>
<dbReference type="Gene3D" id="1.20.1220.20">
    <property type="entry name" value="Uncharcterised protein PF01724"/>
    <property type="match status" value="1"/>
</dbReference>
<proteinExistence type="predicted"/>
<dbReference type="InterPro" id="IPR002636">
    <property type="entry name" value="DUF29"/>
</dbReference>
<dbReference type="Pfam" id="PF01724">
    <property type="entry name" value="DUF29"/>
    <property type="match status" value="1"/>
</dbReference>
<accession>A0A938B3M4</accession>
<dbReference type="Proteomes" id="UP000712673">
    <property type="component" value="Unassembled WGS sequence"/>
</dbReference>
<sequence length="107" mass="12576">MRRSEQRAVRSQLVRLMTPILTWQARPAHRSPSWVATINHARQEIWDAQEETPSITDEVIQGLWDRCFQRARQQAEDETGQPITPPSLSWQEVLHTRYRVERPTSST</sequence>
<dbReference type="EMBL" id="VGLS01000227">
    <property type="protein sequence ID" value="MBM3223933.1"/>
    <property type="molecule type" value="Genomic_DNA"/>
</dbReference>
<dbReference type="PANTHER" id="PTHR34235">
    <property type="entry name" value="SLR1203 PROTEIN-RELATED"/>
    <property type="match status" value="1"/>
</dbReference>
<evidence type="ECO:0000313" key="1">
    <source>
        <dbReference type="EMBL" id="MBM3223933.1"/>
    </source>
</evidence>
<organism evidence="1 2">
    <name type="scientific">Tectimicrobiota bacterium</name>
    <dbReference type="NCBI Taxonomy" id="2528274"/>
    <lineage>
        <taxon>Bacteria</taxon>
        <taxon>Pseudomonadati</taxon>
        <taxon>Nitrospinota/Tectimicrobiota group</taxon>
        <taxon>Candidatus Tectimicrobiota</taxon>
    </lineage>
</organism>
<evidence type="ECO:0000313" key="2">
    <source>
        <dbReference type="Proteomes" id="UP000712673"/>
    </source>
</evidence>
<reference evidence="1" key="1">
    <citation type="submission" date="2019-03" db="EMBL/GenBank/DDBJ databases">
        <title>Lake Tanganyika Metagenome-Assembled Genomes (MAGs).</title>
        <authorList>
            <person name="Tran P."/>
        </authorList>
    </citation>
    <scope>NUCLEOTIDE SEQUENCE</scope>
    <source>
        <strain evidence="1">K_DeepCast_65m_m2_066</strain>
    </source>
</reference>
<gene>
    <name evidence="1" type="ORF">FJZ47_09050</name>
</gene>
<name>A0A938B3M4_UNCTE</name>
<dbReference type="PANTHER" id="PTHR34235:SF4">
    <property type="entry name" value="SLR0291 PROTEIN"/>
    <property type="match status" value="1"/>
</dbReference>
<comment type="caution">
    <text evidence="1">The sequence shown here is derived from an EMBL/GenBank/DDBJ whole genome shotgun (WGS) entry which is preliminary data.</text>
</comment>